<accession>A0A222MY88</accession>
<evidence type="ECO:0000313" key="2">
    <source>
        <dbReference type="Proteomes" id="UP000201169"/>
    </source>
</evidence>
<dbReference type="OrthoDB" id="5360412at2"/>
<keyword evidence="2" id="KW-1185">Reference proteome</keyword>
<reference evidence="1 2" key="1">
    <citation type="submission" date="2017-07" db="EMBL/GenBank/DDBJ databases">
        <title>Analysis of two Campylobacter avium genomes and identification of a novel hippuricase gene.</title>
        <authorList>
            <person name="Miller W.G."/>
            <person name="Chapman M.H."/>
            <person name="Yee E."/>
            <person name="Revez J."/>
            <person name="Bono J.L."/>
            <person name="Rossi M."/>
        </authorList>
    </citation>
    <scope>NUCLEOTIDE SEQUENCE [LARGE SCALE GENOMIC DNA]</scope>
    <source>
        <strain evidence="1 2">LMG 24591</strain>
    </source>
</reference>
<dbReference type="Proteomes" id="UP000201169">
    <property type="component" value="Chromosome"/>
</dbReference>
<organism evidence="1 2">
    <name type="scientific">Campylobacter avium LMG 24591</name>
    <dbReference type="NCBI Taxonomy" id="522484"/>
    <lineage>
        <taxon>Bacteria</taxon>
        <taxon>Pseudomonadati</taxon>
        <taxon>Campylobacterota</taxon>
        <taxon>Epsilonproteobacteria</taxon>
        <taxon>Campylobacterales</taxon>
        <taxon>Campylobacteraceae</taxon>
        <taxon>Campylobacter</taxon>
    </lineage>
</organism>
<dbReference type="RefSeq" id="WP_094325638.1">
    <property type="nucleotide sequence ID" value="NZ_CP022347.1"/>
</dbReference>
<dbReference type="SUPFAM" id="SSF47336">
    <property type="entry name" value="ACP-like"/>
    <property type="match status" value="1"/>
</dbReference>
<protein>
    <submittedName>
        <fullName evidence="1">Acyl carrier protein</fullName>
    </submittedName>
</protein>
<dbReference type="InterPro" id="IPR036736">
    <property type="entry name" value="ACP-like_sf"/>
</dbReference>
<dbReference type="EMBL" id="CP022347">
    <property type="protein sequence ID" value="ASQ30835.1"/>
    <property type="molecule type" value="Genomic_DNA"/>
</dbReference>
<proteinExistence type="predicted"/>
<evidence type="ECO:0000313" key="1">
    <source>
        <dbReference type="EMBL" id="ASQ30835.1"/>
    </source>
</evidence>
<dbReference type="KEGG" id="cavi:CAV_1209"/>
<name>A0A222MY88_9BACT</name>
<gene>
    <name evidence="1" type="primary">acpP1</name>
    <name evidence="1" type="ORF">CAV_1209</name>
</gene>
<dbReference type="Gene3D" id="1.10.1200.10">
    <property type="entry name" value="ACP-like"/>
    <property type="match status" value="1"/>
</dbReference>
<sequence length="74" mass="8523">MQEIKELFKSIDRDDCDESMQEMVSDDIIDSVDVMALVAAIEKKYQKKLAPKFIVAENFESFDAIKKMLKEAMS</sequence>
<dbReference type="AlphaFoldDB" id="A0A222MY88"/>